<organism evidence="3 4">
    <name type="scientific">Armillaria tabescens</name>
    <name type="common">Ringless honey mushroom</name>
    <name type="synonym">Agaricus tabescens</name>
    <dbReference type="NCBI Taxonomy" id="1929756"/>
    <lineage>
        <taxon>Eukaryota</taxon>
        <taxon>Fungi</taxon>
        <taxon>Dikarya</taxon>
        <taxon>Basidiomycota</taxon>
        <taxon>Agaricomycotina</taxon>
        <taxon>Agaricomycetes</taxon>
        <taxon>Agaricomycetidae</taxon>
        <taxon>Agaricales</taxon>
        <taxon>Marasmiineae</taxon>
        <taxon>Physalacriaceae</taxon>
        <taxon>Desarmillaria</taxon>
    </lineage>
</organism>
<evidence type="ECO:0008006" key="5">
    <source>
        <dbReference type="Google" id="ProtNLM"/>
    </source>
</evidence>
<dbReference type="GeneID" id="85365815"/>
<protein>
    <recommendedName>
        <fullName evidence="5">F-box domain-containing protein</fullName>
    </recommendedName>
</protein>
<evidence type="ECO:0000256" key="1">
    <source>
        <dbReference type="SAM" id="Coils"/>
    </source>
</evidence>
<accession>A0AA39KAM6</accession>
<evidence type="ECO:0000256" key="2">
    <source>
        <dbReference type="SAM" id="MobiDB-lite"/>
    </source>
</evidence>
<evidence type="ECO:0000313" key="4">
    <source>
        <dbReference type="Proteomes" id="UP001175211"/>
    </source>
</evidence>
<keyword evidence="1" id="KW-0175">Coiled coil</keyword>
<dbReference type="RefSeq" id="XP_060329963.1">
    <property type="nucleotide sequence ID" value="XM_060482267.1"/>
</dbReference>
<proteinExistence type="predicted"/>
<dbReference type="EMBL" id="JAUEPS010000020">
    <property type="protein sequence ID" value="KAK0457664.1"/>
    <property type="molecule type" value="Genomic_DNA"/>
</dbReference>
<dbReference type="InterPro" id="IPR032675">
    <property type="entry name" value="LRR_dom_sf"/>
</dbReference>
<dbReference type="SUPFAM" id="SSF52058">
    <property type="entry name" value="L domain-like"/>
    <property type="match status" value="1"/>
</dbReference>
<evidence type="ECO:0000313" key="3">
    <source>
        <dbReference type="EMBL" id="KAK0457664.1"/>
    </source>
</evidence>
<feature type="coiled-coil region" evidence="1">
    <location>
        <begin position="80"/>
        <end position="107"/>
    </location>
</feature>
<reference evidence="3" key="1">
    <citation type="submission" date="2023-06" db="EMBL/GenBank/DDBJ databases">
        <authorList>
            <consortium name="Lawrence Berkeley National Laboratory"/>
            <person name="Ahrendt S."/>
            <person name="Sahu N."/>
            <person name="Indic B."/>
            <person name="Wong-Bajracharya J."/>
            <person name="Merenyi Z."/>
            <person name="Ke H.-M."/>
            <person name="Monk M."/>
            <person name="Kocsube S."/>
            <person name="Drula E."/>
            <person name="Lipzen A."/>
            <person name="Balint B."/>
            <person name="Henrissat B."/>
            <person name="Andreopoulos B."/>
            <person name="Martin F.M."/>
            <person name="Harder C.B."/>
            <person name="Rigling D."/>
            <person name="Ford K.L."/>
            <person name="Foster G.D."/>
            <person name="Pangilinan J."/>
            <person name="Papanicolaou A."/>
            <person name="Barry K."/>
            <person name="LaButti K."/>
            <person name="Viragh M."/>
            <person name="Koriabine M."/>
            <person name="Yan M."/>
            <person name="Riley R."/>
            <person name="Champramary S."/>
            <person name="Plett K.L."/>
            <person name="Tsai I.J."/>
            <person name="Slot J."/>
            <person name="Sipos G."/>
            <person name="Plett J."/>
            <person name="Nagy L.G."/>
            <person name="Grigoriev I.V."/>
        </authorList>
    </citation>
    <scope>NUCLEOTIDE SEQUENCE</scope>
    <source>
        <strain evidence="3">CCBAS 213</strain>
    </source>
</reference>
<gene>
    <name evidence="3" type="ORF">EV420DRAFT_471728</name>
</gene>
<feature type="compositionally biased region" description="Polar residues" evidence="2">
    <location>
        <begin position="48"/>
        <end position="59"/>
    </location>
</feature>
<keyword evidence="4" id="KW-1185">Reference proteome</keyword>
<dbReference type="Proteomes" id="UP001175211">
    <property type="component" value="Unassembled WGS sequence"/>
</dbReference>
<comment type="caution">
    <text evidence="3">The sequence shown here is derived from an EMBL/GenBank/DDBJ whole genome shotgun (WGS) entry which is preliminary data.</text>
</comment>
<feature type="region of interest" description="Disordered" evidence="2">
    <location>
        <begin position="38"/>
        <end position="59"/>
    </location>
</feature>
<sequence>MALPAAVPSDWHPCKGCACVNHAIPSYRFPVTDADSPIADHPDLGKLTRSNDTPSPSEEKTLQQMISDSEKRIDKAHIQALELQELRQELLQSITRVDEELVALNIEQQRLSDSIQERKRLLSALRLMPKEVLAHIFLHALVFPFPRVQPSGRSGDWSVFPPIRNPLLSISLVSHKWKDVLAVFPELWSYVNIVVDRLPSSSYARSIGKHISRSGQSPLSISISHGGNTAGAVALPDAVLTTLFTACHRIRSLHIHLPGRYFPSLQQLPLSFPILQELYLHSSSDTADVGQNLDFDSLPHLRVLEVTDISDIHSSSPPWHQITHFSNTHVQPGHSPPVHHTLNTLTMMPQLSVCRLSLDLQPLIHGIAEETTLTELTSLSLSSVYRQGFGLPPVIPFLLNYLTLPALSDLSITCLVGVTSRDQDVTFNSIRHLLERCNSPLTSLSFSNGEIQKDDLVYILTSTPTLQDLRLTNFGKGALTEEILDYFNRTTPATTTTDDADTESEISAFVPCLHTLQLIGYIEFSTNAFIEMIQSRRTCNSCHLESVNICRYVDWRREKEEEALILRYQPDLDVLRSRGLDITVSSRRPI</sequence>
<name>A0AA39KAM6_ARMTA</name>
<dbReference type="AlphaFoldDB" id="A0AA39KAM6"/>
<dbReference type="Gene3D" id="3.80.10.10">
    <property type="entry name" value="Ribonuclease Inhibitor"/>
    <property type="match status" value="1"/>
</dbReference>